<proteinExistence type="inferred from homology"/>
<dbReference type="PROSITE" id="PS00143">
    <property type="entry name" value="INSULINASE"/>
    <property type="match status" value="1"/>
</dbReference>
<dbReference type="SUPFAM" id="SSF63411">
    <property type="entry name" value="LuxS/MPP-like metallohydrolase"/>
    <property type="match status" value="4"/>
</dbReference>
<dbReference type="Pfam" id="PF00675">
    <property type="entry name" value="Peptidase_M16"/>
    <property type="match status" value="2"/>
</dbReference>
<feature type="domain" description="Peptidase M16 N-terminal" evidence="5">
    <location>
        <begin position="60"/>
        <end position="209"/>
    </location>
</feature>
<evidence type="ECO:0000259" key="5">
    <source>
        <dbReference type="Pfam" id="PF00675"/>
    </source>
</evidence>
<evidence type="ECO:0000256" key="2">
    <source>
        <dbReference type="ARBA" id="ARBA00007261"/>
    </source>
</evidence>
<evidence type="ECO:0000259" key="6">
    <source>
        <dbReference type="Pfam" id="PF05193"/>
    </source>
</evidence>
<gene>
    <name evidence="7" type="ORF">IC609_15350</name>
</gene>
<dbReference type="InterPro" id="IPR011249">
    <property type="entry name" value="Metalloenz_LuxS/M16"/>
</dbReference>
<dbReference type="Gene3D" id="3.30.830.10">
    <property type="entry name" value="Metalloenzyme, LuxS/M16 peptidase-like"/>
    <property type="match status" value="4"/>
</dbReference>
<evidence type="ECO:0000256" key="1">
    <source>
        <dbReference type="ARBA" id="ARBA00001947"/>
    </source>
</evidence>
<dbReference type="InterPro" id="IPR011765">
    <property type="entry name" value="Pept_M16_N"/>
</dbReference>
<dbReference type="Proteomes" id="UP000647424">
    <property type="component" value="Unassembled WGS sequence"/>
</dbReference>
<dbReference type="InterPro" id="IPR007863">
    <property type="entry name" value="Peptidase_M16_C"/>
</dbReference>
<sequence>MRLMTWLGMGLLLGHVGVQAADAPPSAARKTTAPVAATAKAVKYTSVEGITEYRLSNGLRVLLAPDASKPTTTVNVTYLVGSRHENYGETGMAHLLEHLVFKGTPKLPGKTIVQEFARRGMRMNGSTFYDRTNYFETFAASDDNLDWALKMEADRMVNSFVAKSDLDTEMTVVRNEMESGENNPLMVLWQTMTATAYQWHNYGKSTIGARSDVENVKIENLQAFYRKYYQPDNAVLIVTGQFNEAATLARVERYFGVIPKPMRVLPNDYTRDPVQDGARQVTVSRVGDAHMVATLYHTAPGAHADAVNVELLAFILADTPTGRLHKALVDSKKAASITAMPFNLKDPGYVFFAVNLNKTQSRDEVAKVLIDEVEQLASKPITAEELARAKTSLLNEFEKGLSDPVNFGVSLSESIATGDWRLHFLRRDLIEKATLADVQKTAQNYLVASNRTLGHFVPTEAPVRASIPPAPDLNQLLTGYKGKEAMAQGEAFDPSPANINQRTTRTALPNGMKLALLPKTNRGQTVNGQIVLRMGSASSLAGKTELASAVAQMLMRGTEGMSRQQIADKLESLQSKLSVSTGNGNAVVVDFESRRDKVGELMALIRSVLRQPAFPQAELETLRTEWLTAVDEERRQPQALAQKQLRRALSKYPKGDVRYVPTFDETVQAVQALKLEDLRQFHAQFYGAQFGQVAVIGDFDAAQMQKSLSEVLGSWNSPAAYERVASEYQDVAGTQLTLETPDKANAVYLAGLSFPVKDDHPDAQALILANRVLGGGGLKNRLVDRLRQAEGISYGAGSFLQLNSWDAQSSFGLFAIFAPQNLGKLRTGVSEELAKWVAQGVSEQELAEAKSGILQSRKISRSEDAALAGGWVDLMSHGRDMVHVQTQEDKLKAVTREQVQQAIARHLSPARLVQVYAGDFAKAAKP</sequence>
<feature type="domain" description="Peptidase M16 C-terminal" evidence="6">
    <location>
        <begin position="673"/>
        <end position="851"/>
    </location>
</feature>
<dbReference type="EMBL" id="JACYFT010000004">
    <property type="protein sequence ID" value="MBD8051914.1"/>
    <property type="molecule type" value="Genomic_DNA"/>
</dbReference>
<comment type="caution">
    <text evidence="7">The sequence shown here is derived from an EMBL/GenBank/DDBJ whole genome shotgun (WGS) entry which is preliminary data.</text>
</comment>
<keyword evidence="4" id="KW-0732">Signal</keyword>
<dbReference type="GO" id="GO:0046872">
    <property type="term" value="F:metal ion binding"/>
    <property type="evidence" value="ECO:0007669"/>
    <property type="project" value="InterPro"/>
</dbReference>
<name>A0A927FI48_9BURK</name>
<comment type="similarity">
    <text evidence="2 3">Belongs to the peptidase M16 family.</text>
</comment>
<accession>A0A927FI48</accession>
<evidence type="ECO:0000256" key="4">
    <source>
        <dbReference type="SAM" id="SignalP"/>
    </source>
</evidence>
<dbReference type="PANTHER" id="PTHR11851:SF49">
    <property type="entry name" value="MITOCHONDRIAL-PROCESSING PEPTIDASE SUBUNIT ALPHA"/>
    <property type="match status" value="1"/>
</dbReference>
<dbReference type="PANTHER" id="PTHR11851">
    <property type="entry name" value="METALLOPROTEASE"/>
    <property type="match status" value="1"/>
</dbReference>
<feature type="domain" description="Peptidase M16 N-terminal" evidence="5">
    <location>
        <begin position="521"/>
        <end position="649"/>
    </location>
</feature>
<evidence type="ECO:0000313" key="8">
    <source>
        <dbReference type="Proteomes" id="UP000647424"/>
    </source>
</evidence>
<keyword evidence="8" id="KW-1185">Reference proteome</keyword>
<dbReference type="GO" id="GO:0004222">
    <property type="term" value="F:metalloendopeptidase activity"/>
    <property type="evidence" value="ECO:0007669"/>
    <property type="project" value="InterPro"/>
</dbReference>
<comment type="cofactor">
    <cofactor evidence="1">
        <name>Zn(2+)</name>
        <dbReference type="ChEBI" id="CHEBI:29105"/>
    </cofactor>
</comment>
<dbReference type="Pfam" id="PF05193">
    <property type="entry name" value="Peptidase_M16_C"/>
    <property type="match status" value="2"/>
</dbReference>
<feature type="domain" description="Peptidase M16 C-terminal" evidence="6">
    <location>
        <begin position="216"/>
        <end position="393"/>
    </location>
</feature>
<feature type="chain" id="PRO_5037319277" evidence="4">
    <location>
        <begin position="21"/>
        <end position="926"/>
    </location>
</feature>
<reference evidence="7" key="1">
    <citation type="submission" date="2020-09" db="EMBL/GenBank/DDBJ databases">
        <title>Genome seq and assembly of Limnohabitants sp.</title>
        <authorList>
            <person name="Chhetri G."/>
        </authorList>
    </citation>
    <scope>NUCLEOTIDE SEQUENCE</scope>
    <source>
        <strain evidence="7">JUR4</strain>
    </source>
</reference>
<dbReference type="InterPro" id="IPR050361">
    <property type="entry name" value="MPP/UQCRC_Complex"/>
</dbReference>
<protein>
    <submittedName>
        <fullName evidence="7">Insulinase family protein</fullName>
    </submittedName>
</protein>
<dbReference type="GO" id="GO:0006508">
    <property type="term" value="P:proteolysis"/>
    <property type="evidence" value="ECO:0007669"/>
    <property type="project" value="InterPro"/>
</dbReference>
<evidence type="ECO:0000256" key="3">
    <source>
        <dbReference type="RuleBase" id="RU004447"/>
    </source>
</evidence>
<organism evidence="7 8">
    <name type="scientific">Limnohabitans radicicola</name>
    <dbReference type="NCBI Taxonomy" id="2771427"/>
    <lineage>
        <taxon>Bacteria</taxon>
        <taxon>Pseudomonadati</taxon>
        <taxon>Pseudomonadota</taxon>
        <taxon>Betaproteobacteria</taxon>
        <taxon>Burkholderiales</taxon>
        <taxon>Comamonadaceae</taxon>
        <taxon>Limnohabitans</taxon>
    </lineage>
</organism>
<dbReference type="AlphaFoldDB" id="A0A927FI48"/>
<feature type="signal peptide" evidence="4">
    <location>
        <begin position="1"/>
        <end position="20"/>
    </location>
</feature>
<evidence type="ECO:0000313" key="7">
    <source>
        <dbReference type="EMBL" id="MBD8051914.1"/>
    </source>
</evidence>
<dbReference type="InterPro" id="IPR001431">
    <property type="entry name" value="Pept_M16_Zn_BS"/>
</dbReference>